<feature type="chain" id="PRO_5045135973" description="SMP-30/Gluconolactonase/LRE-like region domain-containing protein" evidence="1">
    <location>
        <begin position="23"/>
        <end position="325"/>
    </location>
</feature>
<feature type="signal peptide" evidence="1">
    <location>
        <begin position="1"/>
        <end position="22"/>
    </location>
</feature>
<evidence type="ECO:0000313" key="2">
    <source>
        <dbReference type="EMBL" id="MDO9714061.1"/>
    </source>
</evidence>
<dbReference type="Gene3D" id="2.120.10.30">
    <property type="entry name" value="TolB, C-terminal domain"/>
    <property type="match status" value="1"/>
</dbReference>
<comment type="caution">
    <text evidence="2">The sequence shown here is derived from an EMBL/GenBank/DDBJ whole genome shotgun (WGS) entry which is preliminary data.</text>
</comment>
<name>A0ABT9ECX4_9PROT</name>
<keyword evidence="1" id="KW-0732">Signal</keyword>
<evidence type="ECO:0000313" key="3">
    <source>
        <dbReference type="Proteomes" id="UP001243009"/>
    </source>
</evidence>
<proteinExistence type="predicted"/>
<keyword evidence="3" id="KW-1185">Reference proteome</keyword>
<dbReference type="EMBL" id="JAUTWS010000158">
    <property type="protein sequence ID" value="MDO9714061.1"/>
    <property type="molecule type" value="Genomic_DNA"/>
</dbReference>
<dbReference type="Proteomes" id="UP001243009">
    <property type="component" value="Unassembled WGS sequence"/>
</dbReference>
<reference evidence="2 3" key="1">
    <citation type="submission" date="2023-08" db="EMBL/GenBank/DDBJ databases">
        <title>The draft genome sequence of Paracraurococcus sp. LOR1-02.</title>
        <authorList>
            <person name="Kingkaew E."/>
            <person name="Tanasupawat S."/>
        </authorList>
    </citation>
    <scope>NUCLEOTIDE SEQUENCE [LARGE SCALE GENOMIC DNA]</scope>
    <source>
        <strain evidence="2 3">LOR1-02</strain>
    </source>
</reference>
<dbReference type="SUPFAM" id="SSF63829">
    <property type="entry name" value="Calcium-dependent phosphotriesterase"/>
    <property type="match status" value="1"/>
</dbReference>
<evidence type="ECO:0008006" key="4">
    <source>
        <dbReference type="Google" id="ProtNLM"/>
    </source>
</evidence>
<protein>
    <recommendedName>
        <fullName evidence="4">SMP-30/Gluconolactonase/LRE-like region domain-containing protein</fullName>
    </recommendedName>
</protein>
<evidence type="ECO:0000256" key="1">
    <source>
        <dbReference type="SAM" id="SignalP"/>
    </source>
</evidence>
<accession>A0ABT9ECX4</accession>
<sequence>MARGVRRVAVVLLLAASGGAWAAWAASDHRAEVTFPGERVYPESITATADGTLLVGSIVEGGVFRVRPGAATAERWIPPGAGDSMSTFGVLADERSGTLWVCSNDASALGVPPPGGRTKPVALKAFDLATGVPKASYTLPGDKTFCNDAAVAPDGTVYVTDSVQPHVLRLRPGAAALEVWAEHPSFGGGAILDGIEIGADGSVYVNTFTSGRLFRIAMGPDGKAGQVTELRTSQPLDHPDGMRRYGQDALLLAEGGGRFDIVHLDGGDNARVEVVKDGYKGPVSVVQVGDVAWILEGQQSTLFGPKAGGKPGPFRAYAVPLPARQ</sequence>
<gene>
    <name evidence="2" type="ORF">Q7A36_37515</name>
</gene>
<dbReference type="InterPro" id="IPR011042">
    <property type="entry name" value="6-blade_b-propeller_TolB-like"/>
</dbReference>
<dbReference type="RefSeq" id="WP_305108903.1">
    <property type="nucleotide sequence ID" value="NZ_JAUTWS010000158.1"/>
</dbReference>
<organism evidence="2 3">
    <name type="scientific">Paracraurococcus lichenis</name>
    <dbReference type="NCBI Taxonomy" id="3064888"/>
    <lineage>
        <taxon>Bacteria</taxon>
        <taxon>Pseudomonadati</taxon>
        <taxon>Pseudomonadota</taxon>
        <taxon>Alphaproteobacteria</taxon>
        <taxon>Acetobacterales</taxon>
        <taxon>Roseomonadaceae</taxon>
        <taxon>Paracraurococcus</taxon>
    </lineage>
</organism>